<dbReference type="FunFam" id="1.10.287.630:FF:000003">
    <property type="entry name" value="Cyclic nucleotide-gated ion channel 1"/>
    <property type="match status" value="1"/>
</dbReference>
<evidence type="ECO:0000313" key="36">
    <source>
        <dbReference type="Proteomes" id="UP000701853"/>
    </source>
</evidence>
<comment type="catalytic activity">
    <reaction evidence="29">
        <text>L-threonyl-[protein] + ATP = O-phospho-L-threonyl-[protein] + ADP + H(+)</text>
        <dbReference type="Rhea" id="RHEA:46608"/>
        <dbReference type="Rhea" id="RHEA-COMP:11060"/>
        <dbReference type="Rhea" id="RHEA-COMP:11605"/>
        <dbReference type="ChEBI" id="CHEBI:15378"/>
        <dbReference type="ChEBI" id="CHEBI:30013"/>
        <dbReference type="ChEBI" id="CHEBI:30616"/>
        <dbReference type="ChEBI" id="CHEBI:61977"/>
        <dbReference type="ChEBI" id="CHEBI:456216"/>
        <dbReference type="EC" id="2.7.11.1"/>
    </reaction>
</comment>
<keyword evidence="9" id="KW-0597">Phosphoprotein</keyword>
<dbReference type="SUPFAM" id="SSF81324">
    <property type="entry name" value="Voltage-gated potassium channels"/>
    <property type="match status" value="1"/>
</dbReference>
<keyword evidence="22" id="KW-0406">Ion transport</keyword>
<evidence type="ECO:0000256" key="28">
    <source>
        <dbReference type="ARBA" id="ARBA00023303"/>
    </source>
</evidence>
<gene>
    <name evidence="35" type="ORF">CXB51_013033</name>
</gene>
<comment type="caution">
    <text evidence="35">The sequence shown here is derived from an EMBL/GenBank/DDBJ whole genome shotgun (WGS) entry which is preliminary data.</text>
</comment>
<feature type="transmembrane region" description="Helical" evidence="32">
    <location>
        <begin position="272"/>
        <end position="293"/>
    </location>
</feature>
<evidence type="ECO:0000256" key="19">
    <source>
        <dbReference type="ARBA" id="ARBA00022860"/>
    </source>
</evidence>
<keyword evidence="7" id="KW-0723">Serine/threonine-protein kinase</keyword>
<dbReference type="Proteomes" id="UP000701853">
    <property type="component" value="Chromosome 5"/>
</dbReference>
<keyword evidence="15" id="KW-0677">Repeat</keyword>
<dbReference type="SUPFAM" id="SSF52058">
    <property type="entry name" value="L domain-like"/>
    <property type="match status" value="2"/>
</dbReference>
<dbReference type="Gene3D" id="1.10.287.70">
    <property type="match status" value="1"/>
</dbReference>
<keyword evidence="27" id="KW-1071">Ligand-gated ion channel</keyword>
<dbReference type="Gene3D" id="2.60.120.10">
    <property type="entry name" value="Jelly Rolls"/>
    <property type="match status" value="1"/>
</dbReference>
<dbReference type="EC" id="2.7.11.1" evidence="4"/>
<protein>
    <recommendedName>
        <fullName evidence="4">non-specific serine/threonine protein kinase</fullName>
        <ecNumber evidence="4">2.7.11.1</ecNumber>
    </recommendedName>
</protein>
<dbReference type="SMART" id="SM00100">
    <property type="entry name" value="cNMP"/>
    <property type="match status" value="1"/>
</dbReference>
<feature type="binding site" evidence="31">
    <location>
        <position position="2626"/>
    </location>
    <ligand>
        <name>ATP</name>
        <dbReference type="ChEBI" id="CHEBI:30616"/>
    </ligand>
</feature>
<evidence type="ECO:0000256" key="25">
    <source>
        <dbReference type="ARBA" id="ARBA00023170"/>
    </source>
</evidence>
<evidence type="ECO:0000259" key="34">
    <source>
        <dbReference type="PROSITE" id="PS50042"/>
    </source>
</evidence>
<evidence type="ECO:0000256" key="17">
    <source>
        <dbReference type="ARBA" id="ARBA00022777"/>
    </source>
</evidence>
<evidence type="ECO:0000256" key="22">
    <source>
        <dbReference type="ARBA" id="ARBA00023065"/>
    </source>
</evidence>
<dbReference type="InterPro" id="IPR001611">
    <property type="entry name" value="Leu-rich_rpt"/>
</dbReference>
<keyword evidence="13 32" id="KW-0812">Transmembrane</keyword>
<keyword evidence="26" id="KW-0325">Glycoprotein</keyword>
<dbReference type="FunFam" id="3.80.10.10:FF:000383">
    <property type="entry name" value="Leucine-rich repeat receptor protein kinase EMS1"/>
    <property type="match status" value="2"/>
</dbReference>
<dbReference type="Gene3D" id="1.10.510.10">
    <property type="entry name" value="Transferase(Phosphotransferase) domain 1"/>
    <property type="match status" value="2"/>
</dbReference>
<dbReference type="FunFam" id="3.80.10.10:FF:000400">
    <property type="entry name" value="Nuclear pore complex protein NUP107"/>
    <property type="match status" value="2"/>
</dbReference>
<dbReference type="InterPro" id="IPR032675">
    <property type="entry name" value="LRR_dom_sf"/>
</dbReference>
<dbReference type="PROSITE" id="PS50096">
    <property type="entry name" value="IQ"/>
    <property type="match status" value="2"/>
</dbReference>
<evidence type="ECO:0000256" key="10">
    <source>
        <dbReference type="ARBA" id="ARBA00022566"/>
    </source>
</evidence>
<keyword evidence="19" id="KW-0112">Calmodulin-binding</keyword>
<dbReference type="PANTHER" id="PTHR48053">
    <property type="entry name" value="LEUCINE RICH REPEAT FAMILY PROTEIN, EXPRESSED"/>
    <property type="match status" value="1"/>
</dbReference>
<keyword evidence="28" id="KW-0407">Ion channel</keyword>
<sequence length="2902" mass="323834">MFDCGYKAEYMSGRREKFVRLDDLDSRLSSSSDTGLKKYGFNIDGLGRCGHANTTSRSFKRGIRKGSEGLKSIGRSLGFGVSRVVFPEDLKVSEKKIFDPQDKFLLLCNKLFFISCILAVSVDPLFFYLPVINDLQKCLTIDRKLAVTATTLRTIIDAFYLLRMALQFRTAYIAPSSRVFGRGELVIDPAQIAKRYLQRYFIIDFLAVAPLPQIVVWRFLQSSNGSDVLATKQALFFVVLLQYIPRFLRVLPLTSEMKRTAGVFAETAWAGAAYYLLLYMLCSHIVGAFWYLVAVERNDTCWQNACKDIGSDCNKDFLYCGNQQMEGYNIWKGMRDSVLNEKCPADENDDNPPFDFGIFTQALSSGIVSSTKFFSKYLYCLWWGLQNLSTLGQGLQTSTYPGEVIFSIALAIFGLILFALLIGNMQTYLQSLTIRLEEMRIKRRDSEQWMHHRMLPQDLRERVRRYDQYKWLETRGVDEENLVQSLPKDLRRDIKRHLCLALVRRVPLFENMDERLLDAICERLKPCLFTERTYIVREGDPVDEMLFIIRGRLESVTTDGGRSGFFNRSLLKEGDFCGEELLTWALDPKSGANLPTSTRTVKALTEVEAFALIAEELKFVASQFRRLHSRQVQHTFRFHSQQWRTWAACFIQAAWRRYSKRKIMELRRKEEEEAEGSDGNRSNGGGGSYSLGATFLASKFAANALRGIHRNRNAKSAKELEWVQGRVFFFSLLLVSSFHVFDSFSGTFREEASTRQKESNALLKWKASLDNQSQSSLSSWDENGHCNWTGIICDKSRRVNQLNLSNFGLKGKLYGFGFSSFPKLNVIDLSSNYLRGTIPSGVGNLSRLTYLDLSSNNLSGCIPFEIGMLRSISDLYLERNILTGSIPPSIGNLTDLSFLHLHKNKLSGSIPQQIGMLKSLYTLALSDNNLVGSLPPSVGNLSNLAVLRLFNNKILGSIPKEIGMLGFLEGINLSNNSLSGEIPASIGNLTKVNTLYLSANNFHGSIPQEIGGMRSLIDLELSQANLSGLIPASIGNLKNLSYLYLHLNALSGFIPPSIGNLTNLIELFLHCNKLQGSIPWELGKLQSLHQLILFNNSLSGFIPEEMNNLTSLEAFEVSENYLIGHLPQQVCLGGVLESFTAHDNYFTGPIPKSLKNCTSLYRVRLEHNQLIGNVSEDFGIYPNLDYLDLSGNKLIGELSSKWGQCHNLTSLRISNNNLSGEIPSELGKATQLRVCDLSLNHLTGGIPKELGELKLLFNLMLNDNHLSGSIPPEIGILSSLVHLNLAANNLNGSIPIWLCQCENLLELNLSVNRLSGGIPSEAYRNNKGLCGSITGLEVCSSKLSSNVDRKKNSKIVIATVAPILFTLLLVFVVIGILSSSKRRERNTENTPRVVASDSLFEICNYDEKMYENIVEATEEFDSKYCIGVGGYGTVYKAELSDDQIVAVKKLHPLPEGRVGDHKAFNSEIRALTEIRHRNILKLYGFCSHPQHLILVYEFLEGGSLEKILRIDEQAMEFDWIKRVNVVKGMANAVAHMHHDCSPPMVHRDISSKNILLDSDYEAHVADFGAARLLRPDSSNWTSFKGTFGYTAPELAYTMQVNEKCDVFSFGVVTLETLMGRHPGDMVSFLSSSVSSPTPSCSSSATFNHLLLKDLLDQRLPSPREQIAAEVVSVVKFASLCLHATPQSRPSMEQVSQELSTQNPPLVKQFHTVTISQLSNGSDVLATKQALFFCCLASNSTFDIRNEKNGGVFIETAWAGAAYYLLLYMLCSHKVGACWYLVAVERNDSDGTTLVRILVCPANENYDNPPFDFGVFTQTLSSGIVSSTKLFSKYLYLWWGSTEFEVGSQFRRFHSRRMQHTFRFHSQQWRTRAARFIQAAWRRYSKRKIMELRRKEEEEAEGSDGYRSNSGGGSYSLGASFLASKFAANALRGIHRNQNAKSAKELVKLQKPPEVFFFSLLLVSSFHVFDSFSGTFREEASTRQKESNALLKWKGSLDNQSQPSLSSWDGNGHCNWTGIICDESRRVNQLNLSNFGLKGKLYGFSFSSFPKLNVIDLSSNYLRGTIPSGVGNLSRLTYLDLSSNNLSGYIPFEIGMLRSISDLYLERNILTGSIPPSIGNLTDLSFLYLHKNKLSGSIPQQIGMLKSLYTLALSDNNLVGSLPPSVGNLSNLAVLRLFNNKILGSIPKEIGMLGFLEGINLSNNSLSGEIPASIGNLTKVNTLFLSANNFHGSIPQEIGGMRSLIDLELSQANLSGLIPASIGNLKNLSYLSLHLNALSGFIPSSIGNLTNLIELFLHCNKLHGSIPWELGKLQSLHQLILFNNSLSGFIPEEMNNLTSLEAFEVSENYLIGHLPQQVCLGGVLESFTAHDNYFTGPIPKSLKNCTSLYRVRLEHNQLIGNVSEDFGIYPNLDYLDLSGNKLIGKLSSKWGQCHILTSLRISNNKISGEIPSELGKATQLRVCDLSSNHLTGGIPKELGELNLLFNLRLNDNHLSDCIPSEIGRLSALYNLNLVGNNLNGSIPRWLRQCEKLIELNLSVNRFSGGIPSEKQHRLVRQYHRERNNENTARVVASDNLFSVCNYDGKMMYKNIVAATEEFGYKHCIGAGGSGSVYKVQLSDGQIVAVKKLHPLPEGGLGDQKAFNSEIRALTEIRHRNILKLYGFCSHPQHLILVYEFLEGGSLEKILRIDEQAMEFDWIKRVNVVKGMANAVAYMHHDCSPPMVHRDISSKNILLDSDYEAHVADFGAAWLLKPDSSNWTSFKGTFGYTAPELAYTMQVTEKCDVFSFGVVTLETLMGRHPGDMVSFLSSSVSSLTPSCSSSATFNHLLLKDLLDQRLPSPREQIAAEVVSVVKLASLCLHATSQSRPSMQQVSQELSTQNLPSVKQFHTITISQLFDSSCYTS</sequence>
<dbReference type="SUPFAM" id="SSF52047">
    <property type="entry name" value="RNI-like"/>
    <property type="match status" value="2"/>
</dbReference>
<feature type="domain" description="Protein kinase" evidence="33">
    <location>
        <begin position="2597"/>
        <end position="2883"/>
    </location>
</feature>
<dbReference type="InterPro" id="IPR055414">
    <property type="entry name" value="LRR_R13L4/SHOC2-like"/>
</dbReference>
<evidence type="ECO:0000256" key="6">
    <source>
        <dbReference type="ARBA" id="ARBA00022475"/>
    </source>
</evidence>
<keyword evidence="11" id="KW-0433">Leucine-rich repeat</keyword>
<dbReference type="FunFam" id="2.60.120.10:FF:000024">
    <property type="entry name" value="Cyclic nucleotide-gated ion channel 1"/>
    <property type="match status" value="1"/>
</dbReference>
<dbReference type="FunFam" id="3.80.10.10:FF:000233">
    <property type="entry name" value="Leucine-rich repeat receptor-like protein kinase TDR"/>
    <property type="match status" value="2"/>
</dbReference>
<dbReference type="Gene3D" id="3.80.10.10">
    <property type="entry name" value="Ribonuclease Inhibitor"/>
    <property type="match status" value="10"/>
</dbReference>
<comment type="catalytic activity">
    <reaction evidence="30">
        <text>L-seryl-[protein] + ATP = O-phospho-L-seryl-[protein] + ADP + H(+)</text>
        <dbReference type="Rhea" id="RHEA:17989"/>
        <dbReference type="Rhea" id="RHEA-COMP:9863"/>
        <dbReference type="Rhea" id="RHEA-COMP:11604"/>
        <dbReference type="ChEBI" id="CHEBI:15378"/>
        <dbReference type="ChEBI" id="CHEBI:29999"/>
        <dbReference type="ChEBI" id="CHEBI:30616"/>
        <dbReference type="ChEBI" id="CHEBI:83421"/>
        <dbReference type="ChEBI" id="CHEBI:456216"/>
        <dbReference type="EC" id="2.7.11.1"/>
    </reaction>
</comment>
<evidence type="ECO:0000256" key="2">
    <source>
        <dbReference type="ARBA" id="ARBA00004651"/>
    </source>
</evidence>
<dbReference type="GO" id="GO:0005216">
    <property type="term" value="F:monoatomic ion channel activity"/>
    <property type="evidence" value="ECO:0007669"/>
    <property type="project" value="InterPro"/>
</dbReference>
<dbReference type="CDD" id="cd23767">
    <property type="entry name" value="IQCD"/>
    <property type="match status" value="2"/>
</dbReference>
<proteinExistence type="inferred from homology"/>
<keyword evidence="10" id="KW-0116">cAMP-binding</keyword>
<dbReference type="FunFam" id="3.80.10.10:FF:000453">
    <property type="entry name" value="Leucine-rich receptor-like protein kinase family protein"/>
    <property type="match status" value="1"/>
</dbReference>
<evidence type="ECO:0000256" key="5">
    <source>
        <dbReference type="ARBA" id="ARBA00022448"/>
    </source>
</evidence>
<organism evidence="35 36">
    <name type="scientific">Gossypium anomalum</name>
    <dbReference type="NCBI Taxonomy" id="47600"/>
    <lineage>
        <taxon>Eukaryota</taxon>
        <taxon>Viridiplantae</taxon>
        <taxon>Streptophyta</taxon>
        <taxon>Embryophyta</taxon>
        <taxon>Tracheophyta</taxon>
        <taxon>Spermatophyta</taxon>
        <taxon>Magnoliopsida</taxon>
        <taxon>eudicotyledons</taxon>
        <taxon>Gunneridae</taxon>
        <taxon>Pentapetalae</taxon>
        <taxon>rosids</taxon>
        <taxon>malvids</taxon>
        <taxon>Malvales</taxon>
        <taxon>Malvaceae</taxon>
        <taxon>Malvoideae</taxon>
        <taxon>Gossypium</taxon>
    </lineage>
</organism>
<evidence type="ECO:0000256" key="7">
    <source>
        <dbReference type="ARBA" id="ARBA00022527"/>
    </source>
</evidence>
<dbReference type="Pfam" id="PF00069">
    <property type="entry name" value="Pkinase"/>
    <property type="match status" value="2"/>
</dbReference>
<dbReference type="InterPro" id="IPR018490">
    <property type="entry name" value="cNMP-bd_dom_sf"/>
</dbReference>
<feature type="domain" description="Protein kinase" evidence="33">
    <location>
        <begin position="1420"/>
        <end position="1705"/>
    </location>
</feature>
<evidence type="ECO:0000256" key="27">
    <source>
        <dbReference type="ARBA" id="ARBA00023286"/>
    </source>
</evidence>
<dbReference type="GO" id="GO:0030552">
    <property type="term" value="F:cAMP binding"/>
    <property type="evidence" value="ECO:0007669"/>
    <property type="project" value="UniProtKB-KW"/>
</dbReference>
<dbReference type="InterPro" id="IPR003591">
    <property type="entry name" value="Leu-rich_rpt_typical-subtyp"/>
</dbReference>
<evidence type="ECO:0000256" key="21">
    <source>
        <dbReference type="ARBA" id="ARBA00022992"/>
    </source>
</evidence>
<feature type="transmembrane region" description="Helical" evidence="32">
    <location>
        <begin position="111"/>
        <end position="132"/>
    </location>
</feature>
<evidence type="ECO:0000256" key="8">
    <source>
        <dbReference type="ARBA" id="ARBA00022535"/>
    </source>
</evidence>
<dbReference type="PROSITE" id="PS50011">
    <property type="entry name" value="PROTEIN_KINASE_DOM"/>
    <property type="match status" value="2"/>
</dbReference>
<dbReference type="Pfam" id="PF00027">
    <property type="entry name" value="cNMP_binding"/>
    <property type="match status" value="1"/>
</dbReference>
<keyword evidence="17" id="KW-0418">Kinase</keyword>
<dbReference type="Gene3D" id="3.30.200.20">
    <property type="entry name" value="Phosphorylase Kinase, domain 1"/>
    <property type="match status" value="2"/>
</dbReference>
<dbReference type="InterPro" id="IPR051716">
    <property type="entry name" value="Plant_RL_S/T_kinase"/>
</dbReference>
<dbReference type="Pfam" id="PF00560">
    <property type="entry name" value="LRR_1"/>
    <property type="match status" value="7"/>
</dbReference>
<evidence type="ECO:0000256" key="14">
    <source>
        <dbReference type="ARBA" id="ARBA00022729"/>
    </source>
</evidence>
<feature type="transmembrane region" description="Helical" evidence="32">
    <location>
        <begin position="1751"/>
        <end position="1769"/>
    </location>
</feature>
<keyword evidence="21" id="KW-0142">cGMP-binding</keyword>
<evidence type="ECO:0000256" key="23">
    <source>
        <dbReference type="ARBA" id="ARBA00023136"/>
    </source>
</evidence>
<evidence type="ECO:0000256" key="1">
    <source>
        <dbReference type="ARBA" id="ARBA00004479"/>
    </source>
</evidence>
<keyword evidence="24" id="KW-0114">cAMP</keyword>
<dbReference type="InterPro" id="IPR011009">
    <property type="entry name" value="Kinase-like_dom_sf"/>
</dbReference>
<dbReference type="OrthoDB" id="676979at2759"/>
<dbReference type="InterPro" id="IPR000595">
    <property type="entry name" value="cNMP-bd_dom"/>
</dbReference>
<evidence type="ECO:0000256" key="32">
    <source>
        <dbReference type="SAM" id="Phobius"/>
    </source>
</evidence>
<dbReference type="InterPro" id="IPR013210">
    <property type="entry name" value="LRR_N_plant-typ"/>
</dbReference>
<evidence type="ECO:0000256" key="16">
    <source>
        <dbReference type="ARBA" id="ARBA00022741"/>
    </source>
</evidence>
<dbReference type="CDD" id="cd00038">
    <property type="entry name" value="CAP_ED"/>
    <property type="match status" value="1"/>
</dbReference>
<comment type="similarity">
    <text evidence="3">Belongs to the cyclic nucleotide-gated cation channel (TC 1.A.1.5) family.</text>
</comment>
<evidence type="ECO:0000256" key="4">
    <source>
        <dbReference type="ARBA" id="ARBA00012513"/>
    </source>
</evidence>
<feature type="transmembrane region" description="Helical" evidence="32">
    <location>
        <begin position="200"/>
        <end position="220"/>
    </location>
</feature>
<dbReference type="FunFam" id="3.80.10.10:FF:000221">
    <property type="entry name" value="Leucine-rich repeat receptor-like protein kinase PXL1"/>
    <property type="match status" value="1"/>
</dbReference>
<evidence type="ECO:0000256" key="30">
    <source>
        <dbReference type="ARBA" id="ARBA00048679"/>
    </source>
</evidence>
<accession>A0A8J5ZGK7</accession>
<keyword evidence="20 32" id="KW-1133">Transmembrane helix</keyword>
<evidence type="ECO:0000256" key="11">
    <source>
        <dbReference type="ARBA" id="ARBA00022614"/>
    </source>
</evidence>
<keyword evidence="16 31" id="KW-0547">Nucleotide-binding</keyword>
<dbReference type="GO" id="GO:0004674">
    <property type="term" value="F:protein serine/threonine kinase activity"/>
    <property type="evidence" value="ECO:0007669"/>
    <property type="project" value="UniProtKB-KW"/>
</dbReference>
<dbReference type="SUPFAM" id="SSF51206">
    <property type="entry name" value="cAMP-binding domain-like"/>
    <property type="match status" value="1"/>
</dbReference>
<dbReference type="InterPro" id="IPR017441">
    <property type="entry name" value="Protein_kinase_ATP_BS"/>
</dbReference>
<dbReference type="Gene3D" id="1.10.287.630">
    <property type="entry name" value="Helix hairpin bin"/>
    <property type="match status" value="1"/>
</dbReference>
<keyword evidence="14" id="KW-0732">Signal</keyword>
<name>A0A8J5ZGK7_9ROSI</name>
<dbReference type="SUPFAM" id="SSF56112">
    <property type="entry name" value="Protein kinase-like (PK-like)"/>
    <property type="match status" value="2"/>
</dbReference>
<dbReference type="FunFam" id="1.10.510.10:FF:000445">
    <property type="entry name" value="MDIS1-interacting receptor like kinase 2"/>
    <property type="match status" value="2"/>
</dbReference>
<dbReference type="InterPro" id="IPR000719">
    <property type="entry name" value="Prot_kinase_dom"/>
</dbReference>
<dbReference type="PANTHER" id="PTHR48053:SF168">
    <property type="entry name" value="LRR RECEPTOR-LIKE KINASE FAMILY PROTEIN"/>
    <property type="match status" value="1"/>
</dbReference>
<keyword evidence="5" id="KW-0813">Transport</keyword>
<keyword evidence="6" id="KW-1003">Cell membrane</keyword>
<dbReference type="PROSITE" id="PS00109">
    <property type="entry name" value="PROTEIN_KINASE_TYR"/>
    <property type="match status" value="2"/>
</dbReference>
<evidence type="ECO:0000256" key="31">
    <source>
        <dbReference type="PROSITE-ProRule" id="PRU10141"/>
    </source>
</evidence>
<evidence type="ECO:0000313" key="35">
    <source>
        <dbReference type="EMBL" id="KAG8495340.1"/>
    </source>
</evidence>
<feature type="transmembrane region" description="Helical" evidence="32">
    <location>
        <begin position="1355"/>
        <end position="1377"/>
    </location>
</feature>
<dbReference type="Pfam" id="PF23598">
    <property type="entry name" value="LRR_14"/>
    <property type="match status" value="2"/>
</dbReference>
<dbReference type="SMART" id="SM00369">
    <property type="entry name" value="LRR_TYP"/>
    <property type="match status" value="13"/>
</dbReference>
<dbReference type="GO" id="GO:0009791">
    <property type="term" value="P:post-embryonic development"/>
    <property type="evidence" value="ECO:0007669"/>
    <property type="project" value="UniProtKB-ARBA"/>
</dbReference>
<keyword evidence="25" id="KW-0675">Receptor</keyword>
<dbReference type="GO" id="GO:0005886">
    <property type="term" value="C:plasma membrane"/>
    <property type="evidence" value="ECO:0007669"/>
    <property type="project" value="UniProtKB-SubCell"/>
</dbReference>
<evidence type="ECO:0000259" key="33">
    <source>
        <dbReference type="PROSITE" id="PS50011"/>
    </source>
</evidence>
<dbReference type="InterPro" id="IPR014710">
    <property type="entry name" value="RmlC-like_jellyroll"/>
</dbReference>
<evidence type="ECO:0000256" key="12">
    <source>
        <dbReference type="ARBA" id="ARBA00022679"/>
    </source>
</evidence>
<evidence type="ECO:0000256" key="24">
    <source>
        <dbReference type="ARBA" id="ARBA00023149"/>
    </source>
</evidence>
<keyword evidence="12" id="KW-0808">Transferase</keyword>
<keyword evidence="36" id="KW-1185">Reference proteome</keyword>
<keyword evidence="8" id="KW-0140">cGMP</keyword>
<feature type="binding site" evidence="31">
    <location>
        <position position="1449"/>
    </location>
    <ligand>
        <name>ATP</name>
        <dbReference type="ChEBI" id="CHEBI:30616"/>
    </ligand>
</feature>
<dbReference type="FunFam" id="3.30.200.20:FF:000309">
    <property type="entry name" value="Leucine-rich repeat receptor protein kinase MSP1"/>
    <property type="match status" value="2"/>
</dbReference>
<dbReference type="InterPro" id="IPR008266">
    <property type="entry name" value="Tyr_kinase_AS"/>
</dbReference>
<dbReference type="PROSITE" id="PS00107">
    <property type="entry name" value="PROTEIN_KINASE_ATP"/>
    <property type="match status" value="2"/>
</dbReference>
<evidence type="ECO:0000256" key="15">
    <source>
        <dbReference type="ARBA" id="ARBA00022737"/>
    </source>
</evidence>
<dbReference type="Pfam" id="PF08263">
    <property type="entry name" value="LRRNT_2"/>
    <property type="match status" value="2"/>
</dbReference>
<dbReference type="PROSITE" id="PS50042">
    <property type="entry name" value="CNMP_BINDING_3"/>
    <property type="match status" value="1"/>
</dbReference>
<keyword evidence="18 31" id="KW-0067">ATP-binding</keyword>
<evidence type="ECO:0000256" key="26">
    <source>
        <dbReference type="ARBA" id="ARBA00023180"/>
    </source>
</evidence>
<reference evidence="35 36" key="1">
    <citation type="journal article" date="2021" name="bioRxiv">
        <title>The Gossypium anomalum genome as a resource for cotton improvement and evolutionary analysis of hybrid incompatibility.</title>
        <authorList>
            <person name="Grover C.E."/>
            <person name="Yuan D."/>
            <person name="Arick M.A."/>
            <person name="Miller E.R."/>
            <person name="Hu G."/>
            <person name="Peterson D.G."/>
            <person name="Wendel J.F."/>
            <person name="Udall J.A."/>
        </authorList>
    </citation>
    <scope>NUCLEOTIDE SEQUENCE [LARGE SCALE GENOMIC DNA]</scope>
    <source>
        <strain evidence="35">JFW-Udall</strain>
        <tissue evidence="35">Leaf</tissue>
    </source>
</reference>
<evidence type="ECO:0000256" key="3">
    <source>
        <dbReference type="ARBA" id="ARBA00010486"/>
    </source>
</evidence>
<feature type="transmembrane region" description="Helical" evidence="32">
    <location>
        <begin position="404"/>
        <end position="422"/>
    </location>
</feature>
<evidence type="ECO:0000256" key="18">
    <source>
        <dbReference type="ARBA" id="ARBA00022840"/>
    </source>
</evidence>
<dbReference type="Pfam" id="PF00520">
    <property type="entry name" value="Ion_trans"/>
    <property type="match status" value="1"/>
</dbReference>
<evidence type="ECO:0000256" key="13">
    <source>
        <dbReference type="ARBA" id="ARBA00022692"/>
    </source>
</evidence>
<dbReference type="InterPro" id="IPR005821">
    <property type="entry name" value="Ion_trans_dom"/>
</dbReference>
<comment type="subcellular location">
    <subcellularLocation>
        <location evidence="2">Cell membrane</location>
        <topology evidence="2">Multi-pass membrane protein</topology>
    </subcellularLocation>
    <subcellularLocation>
        <location evidence="1">Membrane</location>
        <topology evidence="1">Single-pass type I membrane protein</topology>
    </subcellularLocation>
</comment>
<evidence type="ECO:0000256" key="20">
    <source>
        <dbReference type="ARBA" id="ARBA00022989"/>
    </source>
</evidence>
<dbReference type="GO" id="GO:0030553">
    <property type="term" value="F:cGMP binding"/>
    <property type="evidence" value="ECO:0007669"/>
    <property type="project" value="UniProtKB-KW"/>
</dbReference>
<feature type="domain" description="Cyclic nucleotide-binding" evidence="34">
    <location>
        <begin position="508"/>
        <end position="590"/>
    </location>
</feature>
<dbReference type="EMBL" id="JAHUZN010000005">
    <property type="protein sequence ID" value="KAG8495340.1"/>
    <property type="molecule type" value="Genomic_DNA"/>
</dbReference>
<dbReference type="GO" id="GO:0051707">
    <property type="term" value="P:response to other organism"/>
    <property type="evidence" value="ECO:0007669"/>
    <property type="project" value="UniProtKB-ARBA"/>
</dbReference>
<keyword evidence="23 32" id="KW-0472">Membrane</keyword>
<dbReference type="GO" id="GO:0005524">
    <property type="term" value="F:ATP binding"/>
    <property type="evidence" value="ECO:0007669"/>
    <property type="project" value="UniProtKB-UniRule"/>
</dbReference>
<evidence type="ECO:0000256" key="9">
    <source>
        <dbReference type="ARBA" id="ARBA00022553"/>
    </source>
</evidence>
<evidence type="ECO:0000256" key="29">
    <source>
        <dbReference type="ARBA" id="ARBA00047899"/>
    </source>
</evidence>
<dbReference type="GO" id="GO:0006952">
    <property type="term" value="P:defense response"/>
    <property type="evidence" value="ECO:0007669"/>
    <property type="project" value="UniProtKB-ARBA"/>
</dbReference>
<dbReference type="GO" id="GO:0005516">
    <property type="term" value="F:calmodulin binding"/>
    <property type="evidence" value="ECO:0007669"/>
    <property type="project" value="UniProtKB-KW"/>
</dbReference>